<gene>
    <name evidence="2" type="primary">def</name>
    <name evidence="3" type="ORF">F7310_08115</name>
</gene>
<keyword evidence="2" id="KW-0479">Metal-binding</keyword>
<dbReference type="STRING" id="573570.F7310_08115"/>
<dbReference type="PRINTS" id="PR01576">
    <property type="entry name" value="PDEFORMYLASE"/>
</dbReference>
<feature type="binding site" evidence="2">
    <location>
        <position position="146"/>
    </location>
    <ligand>
        <name>Fe cation</name>
        <dbReference type="ChEBI" id="CHEBI:24875"/>
    </ligand>
</feature>
<dbReference type="OrthoDB" id="9804313at2"/>
<keyword evidence="2" id="KW-0648">Protein biosynthesis</keyword>
<dbReference type="GO" id="GO:0046872">
    <property type="term" value="F:metal ion binding"/>
    <property type="evidence" value="ECO:0007669"/>
    <property type="project" value="UniProtKB-KW"/>
</dbReference>
<keyword evidence="4" id="KW-1185">Reference proteome</keyword>
<evidence type="ECO:0000256" key="2">
    <source>
        <dbReference type="HAMAP-Rule" id="MF_00163"/>
    </source>
</evidence>
<organism evidence="3 4">
    <name type="scientific">Francisella uliginis</name>
    <dbReference type="NCBI Taxonomy" id="573570"/>
    <lineage>
        <taxon>Bacteria</taxon>
        <taxon>Pseudomonadati</taxon>
        <taxon>Pseudomonadota</taxon>
        <taxon>Gammaproteobacteria</taxon>
        <taxon>Thiotrichales</taxon>
        <taxon>Francisellaceae</taxon>
        <taxon>Francisella</taxon>
    </lineage>
</organism>
<name>A0A1L4BU05_9GAMM</name>
<dbReference type="CDD" id="cd00487">
    <property type="entry name" value="Pep_deformylase"/>
    <property type="match status" value="1"/>
</dbReference>
<dbReference type="PANTHER" id="PTHR10458">
    <property type="entry name" value="PEPTIDE DEFORMYLASE"/>
    <property type="match status" value="1"/>
</dbReference>
<keyword evidence="2" id="KW-0408">Iron</keyword>
<dbReference type="GO" id="GO:0006412">
    <property type="term" value="P:translation"/>
    <property type="evidence" value="ECO:0007669"/>
    <property type="project" value="UniProtKB-UniRule"/>
</dbReference>
<dbReference type="Proteomes" id="UP000184222">
    <property type="component" value="Chromosome"/>
</dbReference>
<dbReference type="InterPro" id="IPR036821">
    <property type="entry name" value="Peptide_deformylase_sf"/>
</dbReference>
<dbReference type="AlphaFoldDB" id="A0A1L4BU05"/>
<feature type="binding site" evidence="2">
    <location>
        <position position="150"/>
    </location>
    <ligand>
        <name>Fe cation</name>
        <dbReference type="ChEBI" id="CHEBI:24875"/>
    </ligand>
</feature>
<evidence type="ECO:0000313" key="3">
    <source>
        <dbReference type="EMBL" id="API87331.1"/>
    </source>
</evidence>
<dbReference type="RefSeq" id="WP_072713118.1">
    <property type="nucleotide sequence ID" value="NZ_CP016796.1"/>
</dbReference>
<comment type="function">
    <text evidence="2">Removes the formyl group from the N-terminal Met of newly synthesized proteins. Requires at least a dipeptide for an efficient rate of reaction. N-terminal L-methionine is a prerequisite for activity but the enzyme has broad specificity at other positions.</text>
</comment>
<evidence type="ECO:0000313" key="4">
    <source>
        <dbReference type="Proteomes" id="UP000184222"/>
    </source>
</evidence>
<reference evidence="3 4" key="1">
    <citation type="journal article" date="2016" name="Appl. Environ. Microbiol.">
        <title>Whole genome relationships among Francisella bacteria of diverse origin define new species and provide specific regions for detection.</title>
        <authorList>
            <person name="Challacombe J.F."/>
            <person name="Petersen J.M."/>
            <person name="Gallegos-Graves V."/>
            <person name="Hodge D."/>
            <person name="Pillai S."/>
            <person name="Kuske C.R."/>
        </authorList>
    </citation>
    <scope>NUCLEOTIDE SEQUENCE [LARGE SCALE GENOMIC DNA]</scope>
    <source>
        <strain evidence="4">TX07-7310</strain>
    </source>
</reference>
<comment type="catalytic activity">
    <reaction evidence="2">
        <text>N-terminal N-formyl-L-methionyl-[peptide] + H2O = N-terminal L-methionyl-[peptide] + formate</text>
        <dbReference type="Rhea" id="RHEA:24420"/>
        <dbReference type="Rhea" id="RHEA-COMP:10639"/>
        <dbReference type="Rhea" id="RHEA-COMP:10640"/>
        <dbReference type="ChEBI" id="CHEBI:15377"/>
        <dbReference type="ChEBI" id="CHEBI:15740"/>
        <dbReference type="ChEBI" id="CHEBI:49298"/>
        <dbReference type="ChEBI" id="CHEBI:64731"/>
        <dbReference type="EC" id="3.5.1.88"/>
    </reaction>
</comment>
<sequence>MNSQFIQYNDSNNEVLYQKCKLVTDIKSAEIQEIITEMHQKMSGNGIGLAANQIGYPYQIFMLEFDSSNSRYPVDFAEVPFQVFINPKITKASTKRVSFWHGCLSALGEKRGKLATYKEIEYQAYNQYGKKITGKLDSIAAVIFQHEFNHLLGSVYVDFDTEYMDSEELQVKFANGELRPYEECNEETPLLLEKYQIGNAV</sequence>
<comment type="cofactor">
    <cofactor evidence="2">
        <name>Fe(2+)</name>
        <dbReference type="ChEBI" id="CHEBI:29033"/>
    </cofactor>
    <text evidence="2">Binds 1 Fe(2+) ion.</text>
</comment>
<comment type="similarity">
    <text evidence="1 2">Belongs to the polypeptide deformylase family.</text>
</comment>
<feature type="active site" evidence="2">
    <location>
        <position position="147"/>
    </location>
</feature>
<dbReference type="InterPro" id="IPR023635">
    <property type="entry name" value="Peptide_deformylase"/>
</dbReference>
<dbReference type="Pfam" id="PF01327">
    <property type="entry name" value="Pep_deformylase"/>
    <property type="match status" value="1"/>
</dbReference>
<dbReference type="KEGG" id="frx:F7310_08115"/>
<proteinExistence type="inferred from homology"/>
<dbReference type="GO" id="GO:0042586">
    <property type="term" value="F:peptide deformylase activity"/>
    <property type="evidence" value="ECO:0007669"/>
    <property type="project" value="UniProtKB-UniRule"/>
</dbReference>
<protein>
    <recommendedName>
        <fullName evidence="2">Peptide deformylase</fullName>
        <shortName evidence="2">PDF</shortName>
        <ecNumber evidence="2">3.5.1.88</ecNumber>
    </recommendedName>
    <alternativeName>
        <fullName evidence="2">Polypeptide deformylase</fullName>
    </alternativeName>
</protein>
<dbReference type="EMBL" id="CP016796">
    <property type="protein sequence ID" value="API87331.1"/>
    <property type="molecule type" value="Genomic_DNA"/>
</dbReference>
<feature type="binding site" evidence="2">
    <location>
        <position position="103"/>
    </location>
    <ligand>
        <name>Fe cation</name>
        <dbReference type="ChEBI" id="CHEBI:24875"/>
    </ligand>
</feature>
<accession>A0A1L4BU05</accession>
<dbReference type="Gene3D" id="3.90.45.10">
    <property type="entry name" value="Peptide deformylase"/>
    <property type="match status" value="1"/>
</dbReference>
<dbReference type="EC" id="3.5.1.88" evidence="2"/>
<dbReference type="PANTHER" id="PTHR10458:SF22">
    <property type="entry name" value="PEPTIDE DEFORMYLASE"/>
    <property type="match status" value="1"/>
</dbReference>
<dbReference type="SUPFAM" id="SSF56420">
    <property type="entry name" value="Peptide deformylase"/>
    <property type="match status" value="1"/>
</dbReference>
<evidence type="ECO:0000256" key="1">
    <source>
        <dbReference type="ARBA" id="ARBA00010759"/>
    </source>
</evidence>
<keyword evidence="2" id="KW-0378">Hydrolase</keyword>
<dbReference type="HAMAP" id="MF_00163">
    <property type="entry name" value="Pep_deformylase"/>
    <property type="match status" value="1"/>
</dbReference>